<evidence type="ECO:0000313" key="3">
    <source>
        <dbReference type="Proteomes" id="UP000799429"/>
    </source>
</evidence>
<accession>A0A9P4SJ68</accession>
<gene>
    <name evidence="2" type="ORF">M501DRAFT_993548</name>
</gene>
<proteinExistence type="predicted"/>
<evidence type="ECO:0000313" key="2">
    <source>
        <dbReference type="EMBL" id="KAF2842780.1"/>
    </source>
</evidence>
<organism evidence="2 3">
    <name type="scientific">Patellaria atrata CBS 101060</name>
    <dbReference type="NCBI Taxonomy" id="1346257"/>
    <lineage>
        <taxon>Eukaryota</taxon>
        <taxon>Fungi</taxon>
        <taxon>Dikarya</taxon>
        <taxon>Ascomycota</taxon>
        <taxon>Pezizomycotina</taxon>
        <taxon>Dothideomycetes</taxon>
        <taxon>Dothideomycetes incertae sedis</taxon>
        <taxon>Patellariales</taxon>
        <taxon>Patellariaceae</taxon>
        <taxon>Patellaria</taxon>
    </lineage>
</organism>
<dbReference type="EMBL" id="MU006089">
    <property type="protein sequence ID" value="KAF2842780.1"/>
    <property type="molecule type" value="Genomic_DNA"/>
</dbReference>
<feature type="region of interest" description="Disordered" evidence="1">
    <location>
        <begin position="1"/>
        <end position="55"/>
    </location>
</feature>
<reference evidence="2" key="1">
    <citation type="journal article" date="2020" name="Stud. Mycol.">
        <title>101 Dothideomycetes genomes: a test case for predicting lifestyles and emergence of pathogens.</title>
        <authorList>
            <person name="Haridas S."/>
            <person name="Albert R."/>
            <person name="Binder M."/>
            <person name="Bloem J."/>
            <person name="Labutti K."/>
            <person name="Salamov A."/>
            <person name="Andreopoulos B."/>
            <person name="Baker S."/>
            <person name="Barry K."/>
            <person name="Bills G."/>
            <person name="Bluhm B."/>
            <person name="Cannon C."/>
            <person name="Castanera R."/>
            <person name="Culley D."/>
            <person name="Daum C."/>
            <person name="Ezra D."/>
            <person name="Gonzalez J."/>
            <person name="Henrissat B."/>
            <person name="Kuo A."/>
            <person name="Liang C."/>
            <person name="Lipzen A."/>
            <person name="Lutzoni F."/>
            <person name="Magnuson J."/>
            <person name="Mondo S."/>
            <person name="Nolan M."/>
            <person name="Ohm R."/>
            <person name="Pangilinan J."/>
            <person name="Park H.-J."/>
            <person name="Ramirez L."/>
            <person name="Alfaro M."/>
            <person name="Sun H."/>
            <person name="Tritt A."/>
            <person name="Yoshinaga Y."/>
            <person name="Zwiers L.-H."/>
            <person name="Turgeon B."/>
            <person name="Goodwin S."/>
            <person name="Spatafora J."/>
            <person name="Crous P."/>
            <person name="Grigoriev I."/>
        </authorList>
    </citation>
    <scope>NUCLEOTIDE SEQUENCE</scope>
    <source>
        <strain evidence="2">CBS 101060</strain>
    </source>
</reference>
<keyword evidence="3" id="KW-1185">Reference proteome</keyword>
<dbReference type="Proteomes" id="UP000799429">
    <property type="component" value="Unassembled WGS sequence"/>
</dbReference>
<evidence type="ECO:0000256" key="1">
    <source>
        <dbReference type="SAM" id="MobiDB-lite"/>
    </source>
</evidence>
<feature type="compositionally biased region" description="Basic and acidic residues" evidence="1">
    <location>
        <begin position="1"/>
        <end position="19"/>
    </location>
</feature>
<protein>
    <submittedName>
        <fullName evidence="2">Uncharacterized protein</fullName>
    </submittedName>
</protein>
<name>A0A9P4SJ68_9PEZI</name>
<dbReference type="AlphaFoldDB" id="A0A9P4SJ68"/>
<sequence>MDWAAFDRDMAGLPRESKTPRAGSSSVYPDLPREAEPTAKAKARVVRSSSVYPDSQIGPFRLTGLSQVSWATNTSSSYDDEQVSPCGTMYGGRDSQYNAEMRMRGLFYQPQDIPRIPAIPDNINGKDPRDTRFYKFYDQILDRQPSPPRKT</sequence>
<comment type="caution">
    <text evidence="2">The sequence shown here is derived from an EMBL/GenBank/DDBJ whole genome shotgun (WGS) entry which is preliminary data.</text>
</comment>